<feature type="transmembrane region" description="Helical" evidence="1">
    <location>
        <begin position="326"/>
        <end position="349"/>
    </location>
</feature>
<protein>
    <recommendedName>
        <fullName evidence="4">ABC transporter permease</fullName>
    </recommendedName>
</protein>
<dbReference type="Proteomes" id="UP000509638">
    <property type="component" value="Chromosome"/>
</dbReference>
<sequence length="362" mass="37384">MRLSAILSEAARNIGGGTTRAVTFALLLASMAGSLAVADAVTIHALESQAQTFRQSGAATRILQSESAIRGTACDALANGSTPIVAAGALAETTPIDLAALPTTSIPAFRVSPGLVALLDGAPELVGAWISDALAETLAVAPGGRLQTSDGVVTIAGTYPYPKDGRDNRLGFAMLIPVTADQAFDECWATAWPLGESTDLLLRSSAFEPGSTDALQIGQLNNTHGTTFDGALAFDSRITRFAYALIAVAGLSLGWASIRARRLEHAAALHAGQRRSEQLATILVETTVWALLGSALAAVLLLAFVIGSESPASSASHPNTTSVLPIVVAALPVGFGSALGGASIAAFATHERHLFRYFKERR</sequence>
<name>A0A7D5INF1_9MICO</name>
<reference evidence="2 3" key="1">
    <citation type="submission" date="2020-06" db="EMBL/GenBank/DDBJ databases">
        <authorList>
            <person name="Jo H."/>
        </authorList>
    </citation>
    <scope>NUCLEOTIDE SEQUENCE [LARGE SCALE GENOMIC DNA]</scope>
    <source>
        <strain evidence="2 3">I46</strain>
    </source>
</reference>
<organism evidence="2 3">
    <name type="scientific">Microbacterium oleivorans</name>
    <dbReference type="NCBI Taxonomy" id="273677"/>
    <lineage>
        <taxon>Bacteria</taxon>
        <taxon>Bacillati</taxon>
        <taxon>Actinomycetota</taxon>
        <taxon>Actinomycetes</taxon>
        <taxon>Micrococcales</taxon>
        <taxon>Microbacteriaceae</taxon>
        <taxon>Microbacterium</taxon>
    </lineage>
</organism>
<keyword evidence="1" id="KW-0472">Membrane</keyword>
<dbReference type="EMBL" id="CP058316">
    <property type="protein sequence ID" value="QLD10819.1"/>
    <property type="molecule type" value="Genomic_DNA"/>
</dbReference>
<proteinExistence type="predicted"/>
<keyword evidence="1" id="KW-1133">Transmembrane helix</keyword>
<gene>
    <name evidence="2" type="ORF">HW566_02900</name>
</gene>
<evidence type="ECO:0008006" key="4">
    <source>
        <dbReference type="Google" id="ProtNLM"/>
    </source>
</evidence>
<accession>A0A7D5INF1</accession>
<evidence type="ECO:0000313" key="3">
    <source>
        <dbReference type="Proteomes" id="UP000509638"/>
    </source>
</evidence>
<feature type="transmembrane region" description="Helical" evidence="1">
    <location>
        <begin position="241"/>
        <end position="258"/>
    </location>
</feature>
<dbReference type="RefSeq" id="WP_178010251.1">
    <property type="nucleotide sequence ID" value="NZ_CP058316.1"/>
</dbReference>
<dbReference type="AlphaFoldDB" id="A0A7D5INF1"/>
<feature type="transmembrane region" description="Helical" evidence="1">
    <location>
        <begin position="279"/>
        <end position="306"/>
    </location>
</feature>
<evidence type="ECO:0000313" key="2">
    <source>
        <dbReference type="EMBL" id="QLD10819.1"/>
    </source>
</evidence>
<keyword evidence="1" id="KW-0812">Transmembrane</keyword>
<evidence type="ECO:0000256" key="1">
    <source>
        <dbReference type="SAM" id="Phobius"/>
    </source>
</evidence>